<dbReference type="RefSeq" id="WP_166174368.1">
    <property type="nucleotide sequence ID" value="NZ_CP045119.1"/>
</dbReference>
<organism evidence="1 2">
    <name type="scientific">Rubrobacter tropicus</name>
    <dbReference type="NCBI Taxonomy" id="2653851"/>
    <lineage>
        <taxon>Bacteria</taxon>
        <taxon>Bacillati</taxon>
        <taxon>Actinomycetota</taxon>
        <taxon>Rubrobacteria</taxon>
        <taxon>Rubrobacterales</taxon>
        <taxon>Rubrobacteraceae</taxon>
        <taxon>Rubrobacter</taxon>
    </lineage>
</organism>
<protein>
    <submittedName>
        <fullName evidence="1">Uncharacterized protein</fullName>
    </submittedName>
</protein>
<dbReference type="EMBL" id="CP045119">
    <property type="protein sequence ID" value="QIN82227.1"/>
    <property type="molecule type" value="Genomic_DNA"/>
</dbReference>
<sequence length="243" mass="26195">MVRTTRGLLPGLWWLGGALIVACLLVLIASSTKPAEAAKGGTCASFVAYNSADRVVSADDQAFRPETERTVQPRAFMLVRGRYADFDVRLSKFEVLNYTLTSPLTGGRRAEIFARKTPQFAGVLAGPLTIRVVREHVRLERGTGQSLKIQAKDCQQGGIFQHEPEPGLVYTHVLGAGFRYNGPPGEGSLCFTNDVFPGYDSPEVATRLTPLNGQGTTSTWRVESGGRMGMVVGEDAVENGCTA</sequence>
<gene>
    <name evidence="1" type="ORF">GBA63_05875</name>
</gene>
<dbReference type="Proteomes" id="UP000501452">
    <property type="component" value="Chromosome"/>
</dbReference>
<name>A0A6G8Q7C6_9ACTN</name>
<evidence type="ECO:0000313" key="1">
    <source>
        <dbReference type="EMBL" id="QIN82227.1"/>
    </source>
</evidence>
<proteinExistence type="predicted"/>
<evidence type="ECO:0000313" key="2">
    <source>
        <dbReference type="Proteomes" id="UP000501452"/>
    </source>
</evidence>
<dbReference type="KEGG" id="rub:GBA63_05875"/>
<reference evidence="1 2" key="1">
    <citation type="submission" date="2019-10" db="EMBL/GenBank/DDBJ databases">
        <title>Rubrobacter sp nov SCSIO 52090 isolated from a deep-sea sediment in the South China Sea.</title>
        <authorList>
            <person name="Chen R.W."/>
        </authorList>
    </citation>
    <scope>NUCLEOTIDE SEQUENCE [LARGE SCALE GENOMIC DNA]</scope>
    <source>
        <strain evidence="1 2">SCSIO 52909</strain>
    </source>
</reference>
<accession>A0A6G8Q7C6</accession>
<dbReference type="AlphaFoldDB" id="A0A6G8Q7C6"/>
<dbReference type="PROSITE" id="PS51257">
    <property type="entry name" value="PROKAR_LIPOPROTEIN"/>
    <property type="match status" value="1"/>
</dbReference>
<keyword evidence="2" id="KW-1185">Reference proteome</keyword>